<gene>
    <name evidence="1" type="ORF">UFOVP71_390</name>
</gene>
<dbReference type="EMBL" id="LR797824">
    <property type="protein sequence ID" value="CAB4241852.1"/>
    <property type="molecule type" value="Genomic_DNA"/>
</dbReference>
<sequence length="77" mass="9185">MVMNTKFEYTWENDKDDPMVVVVKHWGQPLMRFFIGEAMEGAGRQRVMAHVRECDRSPWLTEWVEHAEKDMLDKLSN</sequence>
<evidence type="ECO:0000313" key="1">
    <source>
        <dbReference type="EMBL" id="CAB4241852.1"/>
    </source>
</evidence>
<reference evidence="1" key="1">
    <citation type="submission" date="2020-05" db="EMBL/GenBank/DDBJ databases">
        <authorList>
            <person name="Chiriac C."/>
            <person name="Salcher M."/>
            <person name="Ghai R."/>
            <person name="Kavagutti S V."/>
        </authorList>
    </citation>
    <scope>NUCLEOTIDE SEQUENCE</scope>
</reference>
<name>A0A6J5TAH7_9CAUD</name>
<protein>
    <submittedName>
        <fullName evidence="1">Uncharacterized protein</fullName>
    </submittedName>
</protein>
<organism evidence="1">
    <name type="scientific">uncultured Caudovirales phage</name>
    <dbReference type="NCBI Taxonomy" id="2100421"/>
    <lineage>
        <taxon>Viruses</taxon>
        <taxon>Duplodnaviria</taxon>
        <taxon>Heunggongvirae</taxon>
        <taxon>Uroviricota</taxon>
        <taxon>Caudoviricetes</taxon>
        <taxon>Peduoviridae</taxon>
        <taxon>Maltschvirus</taxon>
        <taxon>Maltschvirus maltsch</taxon>
    </lineage>
</organism>
<accession>A0A6J5TAH7</accession>
<proteinExistence type="predicted"/>